<dbReference type="GO" id="GO:0003724">
    <property type="term" value="F:RNA helicase activity"/>
    <property type="evidence" value="ECO:0007669"/>
    <property type="project" value="UniProtKB-EC"/>
</dbReference>
<evidence type="ECO:0000256" key="9">
    <source>
        <dbReference type="ARBA" id="ARBA00022806"/>
    </source>
</evidence>
<organism evidence="19 20">
    <name type="scientific">Xenopus laevis</name>
    <name type="common">African clawed frog</name>
    <dbReference type="NCBI Taxonomy" id="8355"/>
    <lineage>
        <taxon>Eukaryota</taxon>
        <taxon>Metazoa</taxon>
        <taxon>Chordata</taxon>
        <taxon>Craniata</taxon>
        <taxon>Vertebrata</taxon>
        <taxon>Euteleostomi</taxon>
        <taxon>Amphibia</taxon>
        <taxon>Batrachia</taxon>
        <taxon>Anura</taxon>
        <taxon>Pipoidea</taxon>
        <taxon>Pipidae</taxon>
        <taxon>Xenopodinae</taxon>
        <taxon>Xenopus</taxon>
        <taxon>Xenopus</taxon>
    </lineage>
</organism>
<keyword evidence="5" id="KW-0399">Innate immunity</keyword>
<gene>
    <name evidence="19" type="ORF">XELAEV_18043084mg</name>
</gene>
<dbReference type="PROSITE" id="PS51192">
    <property type="entry name" value="HELICASE_ATP_BIND_1"/>
    <property type="match status" value="1"/>
</dbReference>
<evidence type="ECO:0000256" key="4">
    <source>
        <dbReference type="ARBA" id="ARBA00022490"/>
    </source>
</evidence>
<proteinExistence type="inferred from homology"/>
<dbReference type="PANTHER" id="PTHR14074">
    <property type="entry name" value="HELICASE WITH DEATH DOMAIN-RELATED"/>
    <property type="match status" value="1"/>
</dbReference>
<dbReference type="OMA" id="IFYEPVP"/>
<comment type="subcellular location">
    <subcellularLocation>
        <location evidence="1">Cytoplasm</location>
    </subcellularLocation>
</comment>
<feature type="domain" description="Helicase ATP-binding" evidence="16">
    <location>
        <begin position="11"/>
        <end position="189"/>
    </location>
</feature>
<accession>A0A974H2H1</accession>
<dbReference type="InterPro" id="IPR014001">
    <property type="entry name" value="Helicase_ATP-bd"/>
</dbReference>
<evidence type="ECO:0000259" key="18">
    <source>
        <dbReference type="PROSITE" id="PS51789"/>
    </source>
</evidence>
<dbReference type="CDD" id="cd18802">
    <property type="entry name" value="SF2_C_dicer"/>
    <property type="match status" value="1"/>
</dbReference>
<evidence type="ECO:0000313" key="19">
    <source>
        <dbReference type="EMBL" id="OCT62000.1"/>
    </source>
</evidence>
<dbReference type="GO" id="GO:0016787">
    <property type="term" value="F:hydrolase activity"/>
    <property type="evidence" value="ECO:0007669"/>
    <property type="project" value="UniProtKB-KW"/>
</dbReference>
<dbReference type="Pfam" id="PF18119">
    <property type="entry name" value="RIG-I_C"/>
    <property type="match status" value="1"/>
</dbReference>
<dbReference type="SMART" id="SM00487">
    <property type="entry name" value="DEXDc"/>
    <property type="match status" value="1"/>
</dbReference>
<evidence type="ECO:0000256" key="2">
    <source>
        <dbReference type="ARBA" id="ARBA00006866"/>
    </source>
</evidence>
<sequence>MELHDYQWEVIGPALEGKNIIIWLPTGAGKTRAALYVAMRHLEMKRNAKVCLMVNKVHLVDQHFSNEFHPHLKDKYKVVAISGDTEHKCFFAELVQNNDVIICTAQILQNALSSSSEEIHVELTDFTLLIIDECHHTHKDGVYNKLMEGYLERKITQKGKLPQILGLTASPGTGRATSFEKAEEHILQICANLDTWRIMSAEVHREDLEAKAKQPNKQYDLVTERPRDPFGDKLKELMKTIHEYLRTTDFCESDFGTQLYEQKVVELEKEGAVEANRMKRTCALHLRKYNDSLLVHDTVRMMDAYELLDDYYQQEKVIRKQNDPTDAFLIQLFDGNRARLLELAQDVRFENPKLRKLEEILRDQFQFSSGSRGIIFTRTRQSTHSLHNWISSKHSFQIMGVKTAPLTGAGYSNQSKHMTQNEQRETIEMFRKGQLNLLISTSVAEEGLDIPQCNIVVRYGLMTNEISMVQARGRARHEDSCYSFLAKIGGKEIRREETNETLEGLMKRAIEAVQRMPEQEYQKKIKELQEESVITRKVKQAKRDQKRNTFYPEQVRFYCRCCSQAVAHGDDFRTIEGTHYVNINSDFRIYYEVCSPPLDFGKKMVDWTPGGKIRCLCGQDWGFEMIYKHVNFPAISVKNFVVETPEIKRPYARWKDVPFPVDELNYVQHVRIHPELLVHFED</sequence>
<dbReference type="GO" id="GO:0002753">
    <property type="term" value="P:cytoplasmic pattern recognition receptor signaling pathway"/>
    <property type="evidence" value="ECO:0007669"/>
    <property type="project" value="TreeGrafter"/>
</dbReference>
<evidence type="ECO:0000256" key="7">
    <source>
        <dbReference type="ARBA" id="ARBA00022741"/>
    </source>
</evidence>
<keyword evidence="10" id="KW-0862">Zinc</keyword>
<evidence type="ECO:0000313" key="20">
    <source>
        <dbReference type="Proteomes" id="UP000694892"/>
    </source>
</evidence>
<dbReference type="GO" id="GO:0005737">
    <property type="term" value="C:cytoplasm"/>
    <property type="evidence" value="ECO:0007669"/>
    <property type="project" value="UniProtKB-SubCell"/>
</dbReference>
<dbReference type="AlphaFoldDB" id="A0A974H2H1"/>
<keyword evidence="7" id="KW-0547">Nucleotide-binding</keyword>
<dbReference type="PROSITE" id="PS51194">
    <property type="entry name" value="HELICASE_CTER"/>
    <property type="match status" value="1"/>
</dbReference>
<dbReference type="InterPro" id="IPR021673">
    <property type="entry name" value="RLR_CTR"/>
</dbReference>
<keyword evidence="9" id="KW-0347">Helicase</keyword>
<dbReference type="Pfam" id="PF04851">
    <property type="entry name" value="ResIII"/>
    <property type="match status" value="1"/>
</dbReference>
<dbReference type="Pfam" id="PF11648">
    <property type="entry name" value="RIG-I_C-RD"/>
    <property type="match status" value="1"/>
</dbReference>
<dbReference type="Gene3D" id="2.170.150.30">
    <property type="entry name" value="RIG-I-like receptor, C-terminal regulatory domain"/>
    <property type="match status" value="1"/>
</dbReference>
<dbReference type="GO" id="GO:0003725">
    <property type="term" value="F:double-stranded RNA binding"/>
    <property type="evidence" value="ECO:0007669"/>
    <property type="project" value="TreeGrafter"/>
</dbReference>
<evidence type="ECO:0000256" key="12">
    <source>
        <dbReference type="ARBA" id="ARBA00022859"/>
    </source>
</evidence>
<dbReference type="InterPro" id="IPR041204">
    <property type="entry name" value="RIG-I-like_C"/>
</dbReference>
<protein>
    <recommendedName>
        <fullName evidence="3">RNA helicase</fullName>
        <ecNumber evidence="3">3.6.4.13</ecNumber>
    </recommendedName>
</protein>
<dbReference type="InterPro" id="IPR038557">
    <property type="entry name" value="RLR_C_sf"/>
</dbReference>
<feature type="domain" description="Helicase C-terminal" evidence="17">
    <location>
        <begin position="353"/>
        <end position="529"/>
    </location>
</feature>
<evidence type="ECO:0000256" key="1">
    <source>
        <dbReference type="ARBA" id="ARBA00004496"/>
    </source>
</evidence>
<dbReference type="EC" id="3.6.4.13" evidence="3"/>
<dbReference type="GO" id="GO:0008270">
    <property type="term" value="F:zinc ion binding"/>
    <property type="evidence" value="ECO:0007669"/>
    <property type="project" value="TreeGrafter"/>
</dbReference>
<dbReference type="InterPro" id="IPR001650">
    <property type="entry name" value="Helicase_C-like"/>
</dbReference>
<dbReference type="CDD" id="cd15806">
    <property type="entry name" value="LGP2_C"/>
    <property type="match status" value="1"/>
</dbReference>
<evidence type="ECO:0000256" key="14">
    <source>
        <dbReference type="ARBA" id="ARBA00023118"/>
    </source>
</evidence>
<evidence type="ECO:0000256" key="15">
    <source>
        <dbReference type="ARBA" id="ARBA00049390"/>
    </source>
</evidence>
<keyword evidence="8" id="KW-0378">Hydrolase</keyword>
<keyword evidence="6" id="KW-0479">Metal-binding</keyword>
<keyword evidence="13" id="KW-0694">RNA-binding</keyword>
<evidence type="ECO:0000256" key="6">
    <source>
        <dbReference type="ARBA" id="ARBA00022723"/>
    </source>
</evidence>
<keyword evidence="12" id="KW-0391">Immunity</keyword>
<dbReference type="Gene3D" id="3.40.50.300">
    <property type="entry name" value="P-loop containing nucleotide triphosphate hydrolases"/>
    <property type="match status" value="2"/>
</dbReference>
<keyword evidence="4" id="KW-0963">Cytoplasm</keyword>
<dbReference type="Proteomes" id="UP000694892">
    <property type="component" value="Chromosome 9_10L"/>
</dbReference>
<dbReference type="PROSITE" id="PS51789">
    <property type="entry name" value="RLR_CTR"/>
    <property type="match status" value="1"/>
</dbReference>
<evidence type="ECO:0000256" key="8">
    <source>
        <dbReference type="ARBA" id="ARBA00022801"/>
    </source>
</evidence>
<dbReference type="GO" id="GO:0003677">
    <property type="term" value="F:DNA binding"/>
    <property type="evidence" value="ECO:0007669"/>
    <property type="project" value="InterPro"/>
</dbReference>
<dbReference type="SUPFAM" id="SSF52540">
    <property type="entry name" value="P-loop containing nucleoside triphosphate hydrolases"/>
    <property type="match status" value="1"/>
</dbReference>
<dbReference type="GO" id="GO:0140374">
    <property type="term" value="P:antiviral innate immune response"/>
    <property type="evidence" value="ECO:0007669"/>
    <property type="project" value="TreeGrafter"/>
</dbReference>
<name>A0A974H2H1_XENLA</name>
<dbReference type="GO" id="GO:0005524">
    <property type="term" value="F:ATP binding"/>
    <property type="evidence" value="ECO:0007669"/>
    <property type="project" value="UniProtKB-KW"/>
</dbReference>
<evidence type="ECO:0000256" key="5">
    <source>
        <dbReference type="ARBA" id="ARBA00022588"/>
    </source>
</evidence>
<keyword evidence="14" id="KW-0051">Antiviral defense</keyword>
<evidence type="ECO:0000259" key="17">
    <source>
        <dbReference type="PROSITE" id="PS51194"/>
    </source>
</evidence>
<dbReference type="InterPro" id="IPR006935">
    <property type="entry name" value="Helicase/UvrB_N"/>
</dbReference>
<dbReference type="InterPro" id="IPR027417">
    <property type="entry name" value="P-loop_NTPase"/>
</dbReference>
<comment type="similarity">
    <text evidence="2">Belongs to the helicase family. RLR subfamily.</text>
</comment>
<evidence type="ECO:0000256" key="10">
    <source>
        <dbReference type="ARBA" id="ARBA00022833"/>
    </source>
</evidence>
<evidence type="ECO:0000256" key="3">
    <source>
        <dbReference type="ARBA" id="ARBA00012552"/>
    </source>
</evidence>
<evidence type="ECO:0000256" key="13">
    <source>
        <dbReference type="ARBA" id="ARBA00022884"/>
    </source>
</evidence>
<dbReference type="Gene3D" id="1.20.1320.30">
    <property type="match status" value="1"/>
</dbReference>
<comment type="catalytic activity">
    <reaction evidence="15">
        <text>ATP + H2O = ADP + phosphate + H(+)</text>
        <dbReference type="Rhea" id="RHEA:13065"/>
        <dbReference type="ChEBI" id="CHEBI:15377"/>
        <dbReference type="ChEBI" id="CHEBI:15378"/>
        <dbReference type="ChEBI" id="CHEBI:30616"/>
        <dbReference type="ChEBI" id="CHEBI:43474"/>
        <dbReference type="ChEBI" id="CHEBI:456216"/>
        <dbReference type="EC" id="3.6.4.13"/>
    </reaction>
    <physiologicalReaction direction="left-to-right" evidence="15">
        <dbReference type="Rhea" id="RHEA:13066"/>
    </physiologicalReaction>
</comment>
<evidence type="ECO:0000259" key="16">
    <source>
        <dbReference type="PROSITE" id="PS51192"/>
    </source>
</evidence>
<dbReference type="InterPro" id="IPR051363">
    <property type="entry name" value="RLR_Helicase"/>
</dbReference>
<evidence type="ECO:0000256" key="11">
    <source>
        <dbReference type="ARBA" id="ARBA00022840"/>
    </source>
</evidence>
<dbReference type="PANTHER" id="PTHR14074:SF7">
    <property type="entry name" value="ATP-DEPENDENT RNA HELICASE DHX58"/>
    <property type="match status" value="1"/>
</dbReference>
<dbReference type="EMBL" id="CM004482">
    <property type="protein sequence ID" value="OCT62000.1"/>
    <property type="molecule type" value="Genomic_DNA"/>
</dbReference>
<dbReference type="SMART" id="SM00490">
    <property type="entry name" value="HELICc"/>
    <property type="match status" value="1"/>
</dbReference>
<dbReference type="GO" id="GO:0039536">
    <property type="term" value="P:negative regulation of RIG-I signaling pathway"/>
    <property type="evidence" value="ECO:0007669"/>
    <property type="project" value="TreeGrafter"/>
</dbReference>
<keyword evidence="11" id="KW-0067">ATP-binding</keyword>
<reference evidence="20" key="1">
    <citation type="journal article" date="2016" name="Nature">
        <title>Genome evolution in the allotetraploid frog Xenopus laevis.</title>
        <authorList>
            <person name="Session A.M."/>
            <person name="Uno Y."/>
            <person name="Kwon T."/>
            <person name="Chapman J.A."/>
            <person name="Toyoda A."/>
            <person name="Takahashi S."/>
            <person name="Fukui A."/>
            <person name="Hikosaka A."/>
            <person name="Suzuki A."/>
            <person name="Kondo M."/>
            <person name="van Heeringen S.J."/>
            <person name="Quigley I."/>
            <person name="Heinz S."/>
            <person name="Ogino H."/>
            <person name="Ochi H."/>
            <person name="Hellsten U."/>
            <person name="Lyons J.B."/>
            <person name="Simakov O."/>
            <person name="Putnam N."/>
            <person name="Stites J."/>
            <person name="Kuroki Y."/>
            <person name="Tanaka T."/>
            <person name="Michiue T."/>
            <person name="Watanabe M."/>
            <person name="Bogdanovic O."/>
            <person name="Lister R."/>
            <person name="Georgiou G."/>
            <person name="Paranjpe S.S."/>
            <person name="van Kruijsbergen I."/>
            <person name="Shu S."/>
            <person name="Carlson J."/>
            <person name="Kinoshita T."/>
            <person name="Ohta Y."/>
            <person name="Mawaribuchi S."/>
            <person name="Jenkins J."/>
            <person name="Grimwood J."/>
            <person name="Schmutz J."/>
            <person name="Mitros T."/>
            <person name="Mozaffari S.V."/>
            <person name="Suzuki Y."/>
            <person name="Haramoto Y."/>
            <person name="Yamamoto T.S."/>
            <person name="Takagi C."/>
            <person name="Heald R."/>
            <person name="Miller K."/>
            <person name="Haudenschild C."/>
            <person name="Kitzman J."/>
            <person name="Nakayama T."/>
            <person name="Izutsu Y."/>
            <person name="Robert J."/>
            <person name="Fortriede J."/>
            <person name="Burns K."/>
            <person name="Lotay V."/>
            <person name="Karimi K."/>
            <person name="Yasuoka Y."/>
            <person name="Dichmann D.S."/>
            <person name="Flajnik M.F."/>
            <person name="Houston D.W."/>
            <person name="Shendure J."/>
            <person name="DuPasquier L."/>
            <person name="Vize P.D."/>
            <person name="Zorn A.M."/>
            <person name="Ito M."/>
            <person name="Marcotte E.M."/>
            <person name="Wallingford J.B."/>
            <person name="Ito Y."/>
            <person name="Asashima M."/>
            <person name="Ueno N."/>
            <person name="Matsuda Y."/>
            <person name="Veenstra G.J."/>
            <person name="Fujiyama A."/>
            <person name="Harland R.M."/>
            <person name="Taira M."/>
            <person name="Rokhsar D.S."/>
        </authorList>
    </citation>
    <scope>NUCLEOTIDE SEQUENCE [LARGE SCALE GENOMIC DNA]</scope>
    <source>
        <strain evidence="20">J</strain>
    </source>
</reference>
<dbReference type="GO" id="GO:0003727">
    <property type="term" value="F:single-stranded RNA binding"/>
    <property type="evidence" value="ECO:0007669"/>
    <property type="project" value="TreeGrafter"/>
</dbReference>
<dbReference type="Pfam" id="PF00271">
    <property type="entry name" value="Helicase_C"/>
    <property type="match status" value="1"/>
</dbReference>
<dbReference type="CDD" id="cd12090">
    <property type="entry name" value="MDA5_ID"/>
    <property type="match status" value="1"/>
</dbReference>
<feature type="domain" description="RLR CTR" evidence="18">
    <location>
        <begin position="545"/>
        <end position="671"/>
    </location>
</feature>